<evidence type="ECO:0000313" key="1">
    <source>
        <dbReference type="EMBL" id="KAH0567571.1"/>
    </source>
</evidence>
<reference evidence="1 2" key="1">
    <citation type="journal article" date="2021" name="J. Hered.">
        <title>A chromosome-level genome assembly of the parasitoid wasp, Cotesia glomerata (Hymenoptera: Braconidae).</title>
        <authorList>
            <person name="Pinto B.J."/>
            <person name="Weis J.J."/>
            <person name="Gamble T."/>
            <person name="Ode P.J."/>
            <person name="Paul R."/>
            <person name="Zaspel J.M."/>
        </authorList>
    </citation>
    <scope>NUCLEOTIDE SEQUENCE [LARGE SCALE GENOMIC DNA]</scope>
    <source>
        <strain evidence="1">CgM1</strain>
    </source>
</reference>
<dbReference type="EMBL" id="JAHXZJ010000001">
    <property type="protein sequence ID" value="KAH0567571.1"/>
    <property type="molecule type" value="Genomic_DNA"/>
</dbReference>
<accession>A0AAV7J4H9</accession>
<keyword evidence="2" id="KW-1185">Reference proteome</keyword>
<organism evidence="1 2">
    <name type="scientific">Cotesia glomerata</name>
    <name type="common">Lepidopteran parasitic wasp</name>
    <name type="synonym">Apanteles glomeratus</name>
    <dbReference type="NCBI Taxonomy" id="32391"/>
    <lineage>
        <taxon>Eukaryota</taxon>
        <taxon>Metazoa</taxon>
        <taxon>Ecdysozoa</taxon>
        <taxon>Arthropoda</taxon>
        <taxon>Hexapoda</taxon>
        <taxon>Insecta</taxon>
        <taxon>Pterygota</taxon>
        <taxon>Neoptera</taxon>
        <taxon>Endopterygota</taxon>
        <taxon>Hymenoptera</taxon>
        <taxon>Apocrita</taxon>
        <taxon>Ichneumonoidea</taxon>
        <taxon>Braconidae</taxon>
        <taxon>Microgastrinae</taxon>
        <taxon>Cotesia</taxon>
    </lineage>
</organism>
<name>A0AAV7J4H9_COTGL</name>
<protein>
    <submittedName>
        <fullName evidence="1">Uncharacterized protein</fullName>
    </submittedName>
</protein>
<dbReference type="Proteomes" id="UP000826195">
    <property type="component" value="Unassembled WGS sequence"/>
</dbReference>
<evidence type="ECO:0000313" key="2">
    <source>
        <dbReference type="Proteomes" id="UP000826195"/>
    </source>
</evidence>
<gene>
    <name evidence="1" type="ORF">KQX54_010767</name>
</gene>
<comment type="caution">
    <text evidence="1">The sequence shown here is derived from an EMBL/GenBank/DDBJ whole genome shotgun (WGS) entry which is preliminary data.</text>
</comment>
<dbReference type="AlphaFoldDB" id="A0AAV7J4H9"/>
<proteinExistence type="predicted"/>
<sequence length="119" mass="13826">MDPKEEEGGWQWWHKPGRRQTRERFCFLVTFIWARGRGFALHKSGVPLGIAIHRRTMVHPILHIMHTPRREPKPVKPPRLSAENMRDIVPSSSRMSWLPSTVARAFLPLAASSYTHHLC</sequence>